<feature type="transmembrane region" description="Helical" evidence="2">
    <location>
        <begin position="38"/>
        <end position="59"/>
    </location>
</feature>
<organism evidence="3 4">
    <name type="scientific">Alienimonas californiensis</name>
    <dbReference type="NCBI Taxonomy" id="2527989"/>
    <lineage>
        <taxon>Bacteria</taxon>
        <taxon>Pseudomonadati</taxon>
        <taxon>Planctomycetota</taxon>
        <taxon>Planctomycetia</taxon>
        <taxon>Planctomycetales</taxon>
        <taxon>Planctomycetaceae</taxon>
        <taxon>Alienimonas</taxon>
    </lineage>
</organism>
<evidence type="ECO:0000313" key="3">
    <source>
        <dbReference type="EMBL" id="QDT17221.1"/>
    </source>
</evidence>
<dbReference type="EMBL" id="CP036265">
    <property type="protein sequence ID" value="QDT17221.1"/>
    <property type="molecule type" value="Genomic_DNA"/>
</dbReference>
<name>A0A517PD22_9PLAN</name>
<protein>
    <submittedName>
        <fullName evidence="3">Uncharacterized protein</fullName>
    </submittedName>
</protein>
<dbReference type="RefSeq" id="WP_145360112.1">
    <property type="nucleotide sequence ID" value="NZ_CP036265.1"/>
</dbReference>
<gene>
    <name evidence="3" type="ORF">CA12_33330</name>
</gene>
<dbReference type="Proteomes" id="UP000318741">
    <property type="component" value="Chromosome"/>
</dbReference>
<dbReference type="KEGG" id="acaf:CA12_33330"/>
<sequence>MPDPPPAAATRLPLTPLTVQPLAFAEPVPTSGPWANDLFPAVLLLALGAALVALGAWIVQPPPPRHDERRPRGDRKRNRGPRRDSRGRFRGPSPQVPSTHTSPPPDPLRRPLRLP</sequence>
<evidence type="ECO:0000256" key="1">
    <source>
        <dbReference type="SAM" id="MobiDB-lite"/>
    </source>
</evidence>
<evidence type="ECO:0000313" key="4">
    <source>
        <dbReference type="Proteomes" id="UP000318741"/>
    </source>
</evidence>
<reference evidence="3 4" key="1">
    <citation type="submission" date="2019-02" db="EMBL/GenBank/DDBJ databases">
        <title>Deep-cultivation of Planctomycetes and their phenomic and genomic characterization uncovers novel biology.</title>
        <authorList>
            <person name="Wiegand S."/>
            <person name="Jogler M."/>
            <person name="Boedeker C."/>
            <person name="Pinto D."/>
            <person name="Vollmers J."/>
            <person name="Rivas-Marin E."/>
            <person name="Kohn T."/>
            <person name="Peeters S.H."/>
            <person name="Heuer A."/>
            <person name="Rast P."/>
            <person name="Oberbeckmann S."/>
            <person name="Bunk B."/>
            <person name="Jeske O."/>
            <person name="Meyerdierks A."/>
            <person name="Storesund J.E."/>
            <person name="Kallscheuer N."/>
            <person name="Luecker S."/>
            <person name="Lage O.M."/>
            <person name="Pohl T."/>
            <person name="Merkel B.J."/>
            <person name="Hornburger P."/>
            <person name="Mueller R.-W."/>
            <person name="Bruemmer F."/>
            <person name="Labrenz M."/>
            <person name="Spormann A.M."/>
            <person name="Op den Camp H."/>
            <person name="Overmann J."/>
            <person name="Amann R."/>
            <person name="Jetten M.S.M."/>
            <person name="Mascher T."/>
            <person name="Medema M.H."/>
            <person name="Devos D.P."/>
            <person name="Kaster A.-K."/>
            <person name="Ovreas L."/>
            <person name="Rohde M."/>
            <person name="Galperin M.Y."/>
            <person name="Jogler C."/>
        </authorList>
    </citation>
    <scope>NUCLEOTIDE SEQUENCE [LARGE SCALE GENOMIC DNA]</scope>
    <source>
        <strain evidence="3 4">CA12</strain>
    </source>
</reference>
<keyword evidence="2" id="KW-1133">Transmembrane helix</keyword>
<keyword evidence="2" id="KW-0472">Membrane</keyword>
<evidence type="ECO:0000256" key="2">
    <source>
        <dbReference type="SAM" id="Phobius"/>
    </source>
</evidence>
<accession>A0A517PD22</accession>
<keyword evidence="2" id="KW-0812">Transmembrane</keyword>
<dbReference type="AlphaFoldDB" id="A0A517PD22"/>
<feature type="region of interest" description="Disordered" evidence="1">
    <location>
        <begin position="59"/>
        <end position="115"/>
    </location>
</feature>
<proteinExistence type="predicted"/>
<keyword evidence="4" id="KW-1185">Reference proteome</keyword>